<comment type="caution">
    <text evidence="5">The sequence shown here is derived from an EMBL/GenBank/DDBJ whole genome shotgun (WGS) entry which is preliminary data.</text>
</comment>
<name>A0A7Y0BTF0_9SPHN</name>
<dbReference type="Gene3D" id="1.10.10.10">
    <property type="entry name" value="Winged helix-like DNA-binding domain superfamily/Winged helix DNA-binding domain"/>
    <property type="match status" value="1"/>
</dbReference>
<accession>A0A7Y0BTF0</accession>
<dbReference type="InterPro" id="IPR036388">
    <property type="entry name" value="WH-like_DNA-bd_sf"/>
</dbReference>
<dbReference type="SUPFAM" id="SSF46894">
    <property type="entry name" value="C-terminal effector domain of the bipartite response regulators"/>
    <property type="match status" value="1"/>
</dbReference>
<evidence type="ECO:0000313" key="6">
    <source>
        <dbReference type="Proteomes" id="UP000583556"/>
    </source>
</evidence>
<feature type="domain" description="HTH luxR-type" evidence="3">
    <location>
        <begin position="162"/>
        <end position="226"/>
    </location>
</feature>
<dbReference type="Proteomes" id="UP000583556">
    <property type="component" value="Unassembled WGS sequence"/>
</dbReference>
<evidence type="ECO:0000313" key="5">
    <source>
        <dbReference type="EMBL" id="NML96254.1"/>
    </source>
</evidence>
<dbReference type="PANTHER" id="PTHR43214">
    <property type="entry name" value="TWO-COMPONENT RESPONSE REGULATOR"/>
    <property type="match status" value="1"/>
</dbReference>
<reference evidence="5 6" key="1">
    <citation type="submission" date="2020-04" db="EMBL/GenBank/DDBJ databases">
        <title>Novosphingobium sp. TW-4 isolated from soil.</title>
        <authorList>
            <person name="Dahal R.H."/>
            <person name="Chaudhary D.K."/>
        </authorList>
    </citation>
    <scope>NUCLEOTIDE SEQUENCE [LARGE SCALE GENOMIC DNA]</scope>
    <source>
        <strain evidence="5 6">TW-4</strain>
    </source>
</reference>
<dbReference type="InterPro" id="IPR000792">
    <property type="entry name" value="Tscrpt_reg_LuxR_C"/>
</dbReference>
<sequence length="226" mass="25320">MGQHQPVRVIQCRGGSGTANTLVTGVDGVNPARIAGIDLVLIDDEWSSQRVFCEIARDLNCTLNMYSSVEDFLKDPKYCTLILLAHADKNQCIAEIIQRLHERLPHMRCVIFSRNATLEAAVAAMRSGALDYLSWPRSIAALSSTVQSWIRVARRLQTQISQHGLSQTLTERERAVAEMVGIGFSNREMSVALGISRRTVEYYRRSAMRKYGLKNPIDAVRIWASL</sequence>
<keyword evidence="1" id="KW-0238">DNA-binding</keyword>
<keyword evidence="6" id="KW-1185">Reference proteome</keyword>
<dbReference type="GO" id="GO:0003677">
    <property type="term" value="F:DNA binding"/>
    <property type="evidence" value="ECO:0007669"/>
    <property type="project" value="UniProtKB-KW"/>
</dbReference>
<protein>
    <submittedName>
        <fullName evidence="5">Response regulator transcription factor</fullName>
    </submittedName>
</protein>
<evidence type="ECO:0000256" key="1">
    <source>
        <dbReference type="ARBA" id="ARBA00023125"/>
    </source>
</evidence>
<dbReference type="EMBL" id="JABBGM010000023">
    <property type="protein sequence ID" value="NML96254.1"/>
    <property type="molecule type" value="Genomic_DNA"/>
</dbReference>
<evidence type="ECO:0000259" key="4">
    <source>
        <dbReference type="PROSITE" id="PS50110"/>
    </source>
</evidence>
<dbReference type="AlphaFoldDB" id="A0A7Y0BTF0"/>
<feature type="domain" description="Response regulatory" evidence="4">
    <location>
        <begin position="38"/>
        <end position="150"/>
    </location>
</feature>
<dbReference type="InterPro" id="IPR039420">
    <property type="entry name" value="WalR-like"/>
</dbReference>
<dbReference type="GO" id="GO:0000160">
    <property type="term" value="P:phosphorelay signal transduction system"/>
    <property type="evidence" value="ECO:0007669"/>
    <property type="project" value="InterPro"/>
</dbReference>
<dbReference type="Gene3D" id="3.40.50.2300">
    <property type="match status" value="1"/>
</dbReference>
<evidence type="ECO:0000259" key="3">
    <source>
        <dbReference type="PROSITE" id="PS50043"/>
    </source>
</evidence>
<evidence type="ECO:0000256" key="2">
    <source>
        <dbReference type="PROSITE-ProRule" id="PRU00169"/>
    </source>
</evidence>
<dbReference type="PROSITE" id="PS50110">
    <property type="entry name" value="RESPONSE_REGULATORY"/>
    <property type="match status" value="1"/>
</dbReference>
<dbReference type="CDD" id="cd06170">
    <property type="entry name" value="LuxR_C_like"/>
    <property type="match status" value="1"/>
</dbReference>
<dbReference type="InterPro" id="IPR001789">
    <property type="entry name" value="Sig_transdc_resp-reg_receiver"/>
</dbReference>
<dbReference type="InterPro" id="IPR016032">
    <property type="entry name" value="Sig_transdc_resp-reg_C-effctor"/>
</dbReference>
<dbReference type="PROSITE" id="PS50043">
    <property type="entry name" value="HTH_LUXR_2"/>
    <property type="match status" value="1"/>
</dbReference>
<dbReference type="GO" id="GO:0006355">
    <property type="term" value="P:regulation of DNA-templated transcription"/>
    <property type="evidence" value="ECO:0007669"/>
    <property type="project" value="InterPro"/>
</dbReference>
<dbReference type="SMART" id="SM00421">
    <property type="entry name" value="HTH_LUXR"/>
    <property type="match status" value="1"/>
</dbReference>
<proteinExistence type="predicted"/>
<dbReference type="PRINTS" id="PR00038">
    <property type="entry name" value="HTHLUXR"/>
</dbReference>
<dbReference type="Pfam" id="PF00196">
    <property type="entry name" value="GerE"/>
    <property type="match status" value="1"/>
</dbReference>
<gene>
    <name evidence="5" type="ORF">HHL27_21600</name>
</gene>
<dbReference type="SUPFAM" id="SSF52172">
    <property type="entry name" value="CheY-like"/>
    <property type="match status" value="1"/>
</dbReference>
<organism evidence="5 6">
    <name type="scientific">Novosphingobium olei</name>
    <dbReference type="NCBI Taxonomy" id="2728851"/>
    <lineage>
        <taxon>Bacteria</taxon>
        <taxon>Pseudomonadati</taxon>
        <taxon>Pseudomonadota</taxon>
        <taxon>Alphaproteobacteria</taxon>
        <taxon>Sphingomonadales</taxon>
        <taxon>Sphingomonadaceae</taxon>
        <taxon>Novosphingobium</taxon>
    </lineage>
</organism>
<comment type="caution">
    <text evidence="2">Lacks conserved residue(s) required for the propagation of feature annotation.</text>
</comment>
<dbReference type="InterPro" id="IPR011006">
    <property type="entry name" value="CheY-like_superfamily"/>
</dbReference>
<dbReference type="RefSeq" id="WP_169495444.1">
    <property type="nucleotide sequence ID" value="NZ_JABBGM010000023.1"/>
</dbReference>